<dbReference type="Proteomes" id="UP000269692">
    <property type="component" value="Unassembled WGS sequence"/>
</dbReference>
<dbReference type="InterPro" id="IPR010679">
    <property type="entry name" value="DUF1254"/>
</dbReference>
<proteinExistence type="predicted"/>
<dbReference type="OrthoDB" id="272779at2"/>
<dbReference type="AlphaFoldDB" id="A0A3L7AI41"/>
<evidence type="ECO:0000313" key="3">
    <source>
        <dbReference type="EMBL" id="RLP79724.1"/>
    </source>
</evidence>
<evidence type="ECO:0000259" key="2">
    <source>
        <dbReference type="Pfam" id="PF06863"/>
    </source>
</evidence>
<feature type="chain" id="PRO_5018213170" evidence="1">
    <location>
        <begin position="24"/>
        <end position="294"/>
    </location>
</feature>
<dbReference type="RefSeq" id="WP_121622934.1">
    <property type="nucleotide sequence ID" value="NZ_JACIIW010000001.1"/>
</dbReference>
<dbReference type="EMBL" id="RCTF01000005">
    <property type="protein sequence ID" value="RLP79724.1"/>
    <property type="molecule type" value="Genomic_DNA"/>
</dbReference>
<feature type="domain" description="DUF1254" evidence="2">
    <location>
        <begin position="106"/>
        <end position="226"/>
    </location>
</feature>
<accession>A0A3L7AI41</accession>
<gene>
    <name evidence="3" type="ORF">D9R14_08750</name>
</gene>
<comment type="caution">
    <text evidence="3">The sequence shown here is derived from an EMBL/GenBank/DDBJ whole genome shotgun (WGS) entry which is preliminary data.</text>
</comment>
<name>A0A3L7AI41_9HYPH</name>
<evidence type="ECO:0000256" key="1">
    <source>
        <dbReference type="SAM" id="SignalP"/>
    </source>
</evidence>
<evidence type="ECO:0000313" key="4">
    <source>
        <dbReference type="Proteomes" id="UP000269692"/>
    </source>
</evidence>
<dbReference type="InterPro" id="IPR037050">
    <property type="entry name" value="DUF1254_sf"/>
</dbReference>
<protein>
    <submittedName>
        <fullName evidence="3">DUF1254 domain-containing protein</fullName>
    </submittedName>
</protein>
<dbReference type="Pfam" id="PF06863">
    <property type="entry name" value="DUF1254"/>
    <property type="match status" value="1"/>
</dbReference>
<keyword evidence="4" id="KW-1185">Reference proteome</keyword>
<keyword evidence="1" id="KW-0732">Signal</keyword>
<feature type="signal peptide" evidence="1">
    <location>
        <begin position="1"/>
        <end position="23"/>
    </location>
</feature>
<reference evidence="3 4" key="1">
    <citation type="submission" date="2018-10" db="EMBL/GenBank/DDBJ databases">
        <title>Xanthobacter tagetidis genome sequencing and assembly.</title>
        <authorList>
            <person name="Maclea K.S."/>
            <person name="Goen A.E."/>
            <person name="Fatima S.A."/>
        </authorList>
    </citation>
    <scope>NUCLEOTIDE SEQUENCE [LARGE SCALE GENOMIC DNA]</scope>
    <source>
        <strain evidence="3 4">ATCC 700314</strain>
    </source>
</reference>
<dbReference type="SUPFAM" id="SSF52540">
    <property type="entry name" value="P-loop containing nucleoside triphosphate hydrolases"/>
    <property type="match status" value="1"/>
</dbReference>
<dbReference type="SUPFAM" id="SSF160935">
    <property type="entry name" value="VPA0735-like"/>
    <property type="match status" value="1"/>
</dbReference>
<dbReference type="Gene3D" id="2.60.40.1610">
    <property type="entry name" value="Domain of unknown function DUF1254"/>
    <property type="match status" value="1"/>
</dbReference>
<dbReference type="PANTHER" id="PTHR36509">
    <property type="entry name" value="BLL3101 PROTEIN"/>
    <property type="match status" value="1"/>
</dbReference>
<organism evidence="3 4">
    <name type="scientific">Xanthobacter tagetidis</name>
    <dbReference type="NCBI Taxonomy" id="60216"/>
    <lineage>
        <taxon>Bacteria</taxon>
        <taxon>Pseudomonadati</taxon>
        <taxon>Pseudomonadota</taxon>
        <taxon>Alphaproteobacteria</taxon>
        <taxon>Hyphomicrobiales</taxon>
        <taxon>Xanthobacteraceae</taxon>
        <taxon>Xanthobacter</taxon>
    </lineage>
</organism>
<sequence length="294" mass="31868">MSAKLLFAAHVLLAGALVMPAAAETYKMTTPIAPGIATPDEVETSIGTLKLHDGVPTADTTKAIYDNLDRSRALQAYLLGLPIVNQVAMRNALREYGPVNTTNVIWENLVDSKTVELTANDNTVYSFVWLDTSKGPLVVEIPPKVLGLIDDLWYRWVADVGLTGEDRGKGGKYLILPPGYDGKVPDGYFVVRPSTYGSWMPFRSFLVDGSPKPGVDLVKRTLKVYPLGDAANLRHIPKLVADGTAVLIAEQNMLKALEIADRAYVLRNGRIVQEGPAAALKADPLVRDAFLGGR</sequence>
<dbReference type="PANTHER" id="PTHR36509:SF3">
    <property type="entry name" value="SIGNAL PEPTIDE PROTEIN"/>
    <property type="match status" value="1"/>
</dbReference>
<dbReference type="InterPro" id="IPR027417">
    <property type="entry name" value="P-loop_NTPase"/>
</dbReference>